<dbReference type="PANTHER" id="PTHR44099:SF4">
    <property type="entry name" value="RABCONNECTIN-3B, ISOFORM A"/>
    <property type="match status" value="1"/>
</dbReference>
<dbReference type="OrthoDB" id="338622at2759"/>
<dbReference type="GO" id="GO:0005737">
    <property type="term" value="C:cytoplasm"/>
    <property type="evidence" value="ECO:0007669"/>
    <property type="project" value="TreeGrafter"/>
</dbReference>
<feature type="region of interest" description="Disordered" evidence="2">
    <location>
        <begin position="158"/>
        <end position="215"/>
    </location>
</feature>
<dbReference type="Gene3D" id="2.130.10.10">
    <property type="entry name" value="YVTN repeat-like/Quinoprotein amine dehydrogenase"/>
    <property type="match status" value="2"/>
</dbReference>
<proteinExistence type="predicted"/>
<dbReference type="InterPro" id="IPR001680">
    <property type="entry name" value="WD40_rpt"/>
</dbReference>
<dbReference type="PANTHER" id="PTHR44099">
    <property type="entry name" value="RABCONNECTIN-3B, ISOFORM A"/>
    <property type="match status" value="1"/>
</dbReference>
<dbReference type="Proteomes" id="UP000757232">
    <property type="component" value="Unassembled WGS sequence"/>
</dbReference>
<organism evidence="3 4">
    <name type="scientific">Sanghuangporus baumii</name>
    <name type="common">Phellinus baumii</name>
    <dbReference type="NCBI Taxonomy" id="108892"/>
    <lineage>
        <taxon>Eukaryota</taxon>
        <taxon>Fungi</taxon>
        <taxon>Dikarya</taxon>
        <taxon>Basidiomycota</taxon>
        <taxon>Agaricomycotina</taxon>
        <taxon>Agaricomycetes</taxon>
        <taxon>Hymenochaetales</taxon>
        <taxon>Hymenochaetaceae</taxon>
        <taxon>Sanghuangporus</taxon>
    </lineage>
</organism>
<keyword evidence="1" id="KW-0853">WD repeat</keyword>
<feature type="compositionally biased region" description="Basic and acidic residues" evidence="2">
    <location>
        <begin position="158"/>
        <end position="168"/>
    </location>
</feature>
<feature type="region of interest" description="Disordered" evidence="2">
    <location>
        <begin position="105"/>
        <end position="132"/>
    </location>
</feature>
<dbReference type="EMBL" id="LNZH02000208">
    <property type="protein sequence ID" value="OCB85719.1"/>
    <property type="molecule type" value="Genomic_DNA"/>
</dbReference>
<evidence type="ECO:0000313" key="4">
    <source>
        <dbReference type="Proteomes" id="UP000757232"/>
    </source>
</evidence>
<evidence type="ECO:0000256" key="2">
    <source>
        <dbReference type="SAM" id="MobiDB-lite"/>
    </source>
</evidence>
<dbReference type="InterPro" id="IPR011047">
    <property type="entry name" value="Quinoprotein_ADH-like_sf"/>
</dbReference>
<feature type="repeat" description="WD" evidence="1">
    <location>
        <begin position="1235"/>
        <end position="1269"/>
    </location>
</feature>
<evidence type="ECO:0000313" key="3">
    <source>
        <dbReference type="EMBL" id="OCB85719.1"/>
    </source>
</evidence>
<accession>A0A9Q5HTM0</accession>
<dbReference type="InterPro" id="IPR036322">
    <property type="entry name" value="WD40_repeat_dom_sf"/>
</dbReference>
<gene>
    <name evidence="3" type="ORF">A7U60_g7370</name>
</gene>
<dbReference type="InterPro" id="IPR015943">
    <property type="entry name" value="WD40/YVTN_repeat-like_dom_sf"/>
</dbReference>
<protein>
    <submittedName>
        <fullName evidence="3">WD40 repeat-like protein</fullName>
    </submittedName>
</protein>
<sequence>MADLNLALSFQTKEQRVSRVTSDPTTFASWGLEDLETDVDVDESSRKPLWGALVGCLDGSIFVFRPDFSKVTRRKQALPKRRFSGGSETAHMPSRMPHHLALTRSRNASPMGSRTNLAVTSSKSRAVSGLSREQVEAPKNYVDFEDEQERMKGMISERAVKEKRDRSPRTSLAPPPYYESAARRLDDTRSIASVESSSTLLSPPTSPTLGPSNTGFHQKRLSLRMRVIPRDFGPEHSIVSLSILEDELFVSLQRSGKVSLFKCLDGSCVVSAEPGPVPLAFKSLVTSQGTGSQALWRWCLMYITRINDVVLVVAIGEASDRSVAPDSAESHDLTRIVVYELADANEYEFGGAAISKVGDFVFEGCAEGFTISPDTSSRKHTLMVYQIDSESVLTTRMLTLLPRPIVTQSTGSAQHNFSNSQRIDLLGAREVGKLPLTGKTRCLSIKHIGKDCLGLTWSTDELLAYTVHDDGVTMRSIIPLQSSLRRAEWVNENDVELVFLDRVDRYSLPDSATNESTESVEGKPVHTTTILSSSVHLLGRTLICSTQDRCQHVPALILNDEKQQIALLPRTTSDGTFQEKRSSLWSSPSPNGAQASIARRITSVLPMELASIIIGYNDGYITRTSIDDLVCPKDDTSSSPSGSINCAILSLFTFKNIRTGQHLVVGGGDDGSVNFWALDTLKLQARWILFTEPLAHIVYLEDESTGRLRGCCLCISGDGTIAVIAVDSLTSMHLIPGSPAPLQTICLGSDNLVLFYSDYRTRLWDVKTGELRRSMTSEKAAEMLAQGNWFISDIDDGYSGLFGTSLLTLNRSSPQGDPPPMFVFDVGSMLDRTKSSKEVNPSTVKALLALLHTAGLDEHTDRLMSGIASGTGRSSVAAGLFDHISFQTFLFDPNQEIWQISPEVTAIRLLIIVTLLNALSTTEAYAKSAYQIAANSTLSFYTVSLPSVIGLAYQAPSLATLAYYWNESAGDVRSAAKLLFENEITRLSDDSISTVAERWRHKLPCILPEDQRQTAKAALALSICGNIAIERYALLSSTTLSDVAKSVMIYFNDSASPHRVLAIDLCSRGFEIWQQYFDSMEALRSLFVLATTSRKEFISTKNPGPYARMAVLHIASSNSPLFVTTLSLDILHPRSLEYSKCVLQIIAFLIRKARKPLVLYPNLPRLMEAVVKSLDPGQNAEREAVLDNVTEIIALVVQTFPTLDFHAGSQRLAVGTNEGAVIMYDLKTATRLYVLEGHRKRLTGISFSPDGRRMVTLSVEESVLLVWKVGSSFTSFFHPGAPPRQGRSGSEPYKTLSFVLQDNAGLTVDESLKLVSFSWPSDRTVRVHIRDAAFTFST</sequence>
<feature type="compositionally biased region" description="Polar residues" evidence="2">
    <location>
        <begin position="105"/>
        <end position="125"/>
    </location>
</feature>
<dbReference type="PROSITE" id="PS50082">
    <property type="entry name" value="WD_REPEATS_2"/>
    <property type="match status" value="1"/>
</dbReference>
<reference evidence="3" key="1">
    <citation type="submission" date="2016-06" db="EMBL/GenBank/DDBJ databases">
        <title>Draft Genome sequence of the fungus Inonotus baumii.</title>
        <authorList>
            <person name="Zhu H."/>
            <person name="Lin W."/>
        </authorList>
    </citation>
    <scope>NUCLEOTIDE SEQUENCE</scope>
    <source>
        <strain evidence="3">821</strain>
    </source>
</reference>
<name>A0A9Q5HTM0_SANBA</name>
<dbReference type="SUPFAM" id="SSF50998">
    <property type="entry name" value="Quinoprotein alcohol dehydrogenase-like"/>
    <property type="match status" value="1"/>
</dbReference>
<comment type="caution">
    <text evidence="3">The sequence shown here is derived from an EMBL/GenBank/DDBJ whole genome shotgun (WGS) entry which is preliminary data.</text>
</comment>
<feature type="compositionally biased region" description="Low complexity" evidence="2">
    <location>
        <begin position="196"/>
        <end position="209"/>
    </location>
</feature>
<evidence type="ECO:0000256" key="1">
    <source>
        <dbReference type="PROSITE-ProRule" id="PRU00221"/>
    </source>
</evidence>
<dbReference type="InterPro" id="IPR049916">
    <property type="entry name" value="WDR72-like"/>
</dbReference>
<keyword evidence="4" id="KW-1185">Reference proteome</keyword>
<dbReference type="SUPFAM" id="SSF50978">
    <property type="entry name" value="WD40 repeat-like"/>
    <property type="match status" value="1"/>
</dbReference>
<dbReference type="SMART" id="SM00320">
    <property type="entry name" value="WD40"/>
    <property type="match status" value="4"/>
</dbReference>